<evidence type="ECO:0000256" key="3">
    <source>
        <dbReference type="ARBA" id="ARBA00022692"/>
    </source>
</evidence>
<dbReference type="Pfam" id="PF13520">
    <property type="entry name" value="AA_permease_2"/>
    <property type="match status" value="1"/>
</dbReference>
<comment type="caution">
    <text evidence="7">The sequence shown here is derived from an EMBL/GenBank/DDBJ whole genome shotgun (WGS) entry which is preliminary data.</text>
</comment>
<reference evidence="7 8" key="1">
    <citation type="journal article" date="2021" name="Nat. Commun.">
        <title>Genetic determinants of endophytism in the Arabidopsis root mycobiome.</title>
        <authorList>
            <person name="Mesny F."/>
            <person name="Miyauchi S."/>
            <person name="Thiergart T."/>
            <person name="Pickel B."/>
            <person name="Atanasova L."/>
            <person name="Karlsson M."/>
            <person name="Huettel B."/>
            <person name="Barry K.W."/>
            <person name="Haridas S."/>
            <person name="Chen C."/>
            <person name="Bauer D."/>
            <person name="Andreopoulos W."/>
            <person name="Pangilinan J."/>
            <person name="LaButti K."/>
            <person name="Riley R."/>
            <person name="Lipzen A."/>
            <person name="Clum A."/>
            <person name="Drula E."/>
            <person name="Henrissat B."/>
            <person name="Kohler A."/>
            <person name="Grigoriev I.V."/>
            <person name="Martin F.M."/>
            <person name="Hacquard S."/>
        </authorList>
    </citation>
    <scope>NUCLEOTIDE SEQUENCE [LARGE SCALE GENOMIC DNA]</scope>
    <source>
        <strain evidence="7 8">MPI-CAGE-CH-0241</strain>
    </source>
</reference>
<evidence type="ECO:0000313" key="8">
    <source>
        <dbReference type="Proteomes" id="UP000777438"/>
    </source>
</evidence>
<proteinExistence type="predicted"/>
<accession>A0A9P9ALR7</accession>
<name>A0A9P9ALR7_9HYPO</name>
<dbReference type="PANTHER" id="PTHR45649:SF2">
    <property type="entry name" value="ACID PERMEASE, PUTATIVE-RELATED"/>
    <property type="match status" value="1"/>
</dbReference>
<dbReference type="GO" id="GO:0022857">
    <property type="term" value="F:transmembrane transporter activity"/>
    <property type="evidence" value="ECO:0007669"/>
    <property type="project" value="InterPro"/>
</dbReference>
<keyword evidence="3 6" id="KW-0812">Transmembrane</keyword>
<evidence type="ECO:0000256" key="4">
    <source>
        <dbReference type="ARBA" id="ARBA00022989"/>
    </source>
</evidence>
<dbReference type="InterPro" id="IPR002293">
    <property type="entry name" value="AA/rel_permease1"/>
</dbReference>
<keyword evidence="4 6" id="KW-1133">Transmembrane helix</keyword>
<comment type="subcellular location">
    <subcellularLocation>
        <location evidence="1">Membrane</location>
        <topology evidence="1">Multi-pass membrane protein</topology>
    </subcellularLocation>
</comment>
<gene>
    <name evidence="7" type="ORF">B0T10DRAFT_463488</name>
</gene>
<dbReference type="PANTHER" id="PTHR45649">
    <property type="entry name" value="AMINO-ACID PERMEASE BAT1"/>
    <property type="match status" value="1"/>
</dbReference>
<organism evidence="7 8">
    <name type="scientific">Thelonectria olida</name>
    <dbReference type="NCBI Taxonomy" id="1576542"/>
    <lineage>
        <taxon>Eukaryota</taxon>
        <taxon>Fungi</taxon>
        <taxon>Dikarya</taxon>
        <taxon>Ascomycota</taxon>
        <taxon>Pezizomycotina</taxon>
        <taxon>Sordariomycetes</taxon>
        <taxon>Hypocreomycetidae</taxon>
        <taxon>Hypocreales</taxon>
        <taxon>Nectriaceae</taxon>
        <taxon>Thelonectria</taxon>
    </lineage>
</organism>
<sequence length="125" mass="13294">MQVFYNSTQSANSATAMAVFIVAMTMFSNLTMVATSSRQLFAFARDHAVPFGPWFSKVPAGWDVPINAILTTFLISSLFSLINIGSAVALNSITSLATTSLLSSYIVSHGLHDLAAMDEDPASAL</sequence>
<keyword evidence="5 6" id="KW-0472">Membrane</keyword>
<keyword evidence="8" id="KW-1185">Reference proteome</keyword>
<evidence type="ECO:0000256" key="6">
    <source>
        <dbReference type="SAM" id="Phobius"/>
    </source>
</evidence>
<dbReference type="GO" id="GO:0016020">
    <property type="term" value="C:membrane"/>
    <property type="evidence" value="ECO:0007669"/>
    <property type="project" value="UniProtKB-SubCell"/>
</dbReference>
<feature type="transmembrane region" description="Helical" evidence="6">
    <location>
        <begin position="64"/>
        <end position="82"/>
    </location>
</feature>
<feature type="transmembrane region" description="Helical" evidence="6">
    <location>
        <begin position="14"/>
        <end position="35"/>
    </location>
</feature>
<dbReference type="EMBL" id="JAGPYM010000023">
    <property type="protein sequence ID" value="KAH6883564.1"/>
    <property type="molecule type" value="Genomic_DNA"/>
</dbReference>
<evidence type="ECO:0000256" key="1">
    <source>
        <dbReference type="ARBA" id="ARBA00004141"/>
    </source>
</evidence>
<evidence type="ECO:0000256" key="5">
    <source>
        <dbReference type="ARBA" id="ARBA00023136"/>
    </source>
</evidence>
<dbReference type="Gene3D" id="1.20.1740.10">
    <property type="entry name" value="Amino acid/polyamine transporter I"/>
    <property type="match status" value="1"/>
</dbReference>
<protein>
    <submittedName>
        <fullName evidence="7">Uncharacterized protein</fullName>
    </submittedName>
</protein>
<keyword evidence="2" id="KW-0813">Transport</keyword>
<evidence type="ECO:0000256" key="2">
    <source>
        <dbReference type="ARBA" id="ARBA00022448"/>
    </source>
</evidence>
<dbReference type="Proteomes" id="UP000777438">
    <property type="component" value="Unassembled WGS sequence"/>
</dbReference>
<evidence type="ECO:0000313" key="7">
    <source>
        <dbReference type="EMBL" id="KAH6883564.1"/>
    </source>
</evidence>
<dbReference type="AlphaFoldDB" id="A0A9P9ALR7"/>